<name>A0A3S3W3G0_9SPHI</name>
<comment type="caution">
    <text evidence="1">The sequence shown here is derived from an EMBL/GenBank/DDBJ whole genome shotgun (WGS) entry which is preliminary data.</text>
</comment>
<gene>
    <name evidence="1" type="ORF">EPL05_21775</name>
</gene>
<evidence type="ECO:0000313" key="1">
    <source>
        <dbReference type="EMBL" id="RWY47476.1"/>
    </source>
</evidence>
<keyword evidence="2" id="KW-1185">Reference proteome</keyword>
<evidence type="ECO:0000313" key="2">
    <source>
        <dbReference type="Proteomes" id="UP000286701"/>
    </source>
</evidence>
<dbReference type="OrthoDB" id="980209at2"/>
<accession>A0A3S3W3G0</accession>
<organism evidence="1 2">
    <name type="scientific">Mucilaginibacter gilvus</name>
    <dbReference type="NCBI Taxonomy" id="2305909"/>
    <lineage>
        <taxon>Bacteria</taxon>
        <taxon>Pseudomonadati</taxon>
        <taxon>Bacteroidota</taxon>
        <taxon>Sphingobacteriia</taxon>
        <taxon>Sphingobacteriales</taxon>
        <taxon>Sphingobacteriaceae</taxon>
        <taxon>Mucilaginibacter</taxon>
    </lineage>
</organism>
<protein>
    <submittedName>
        <fullName evidence="1">Uncharacterized protein</fullName>
    </submittedName>
</protein>
<sequence>MTKGLLLIDDSQDHTGVLTNISDHLRANEHINITTRYINPIAKPYWDDNKDPNVDNVLAAIRTEFLTLSPGLIIVDQYYSDTTSFDGIYLISKLREIPKFKTCPIFLISGKRDKIVRDIFTNGDKTETDKVNELSKIIGYGISRFLDKSFKDEAIEILKHRNLNDIFPAKLREYELQEIKIKKFSPKFSEFSLQQLADHIDSNSSDASSILEEMFELTLAHYAKIDAGL</sequence>
<dbReference type="EMBL" id="SBIW01000024">
    <property type="protein sequence ID" value="RWY47476.1"/>
    <property type="molecule type" value="Genomic_DNA"/>
</dbReference>
<dbReference type="AlphaFoldDB" id="A0A3S3W3G0"/>
<dbReference type="Proteomes" id="UP000286701">
    <property type="component" value="Unassembled WGS sequence"/>
</dbReference>
<proteinExistence type="predicted"/>
<reference evidence="1 2" key="1">
    <citation type="submission" date="2019-01" db="EMBL/GenBank/DDBJ databases">
        <title>Mucilaginibacter antarcticum sp. nov., isolated from antarctic soil.</title>
        <authorList>
            <person name="Yan Y.-Q."/>
            <person name="Du Z.-J."/>
        </authorList>
    </citation>
    <scope>NUCLEOTIDE SEQUENCE [LARGE SCALE GENOMIC DNA]</scope>
    <source>
        <strain evidence="1 2">F01003</strain>
    </source>
</reference>
<dbReference type="RefSeq" id="WP_128536106.1">
    <property type="nucleotide sequence ID" value="NZ_SBIW01000024.1"/>
</dbReference>